<accession>A0A2W6MX64</accession>
<dbReference type="PANTHER" id="PTHR43236">
    <property type="entry name" value="ANTITOXIN HIGA1"/>
    <property type="match status" value="1"/>
</dbReference>
<dbReference type="PANTHER" id="PTHR43236:SF2">
    <property type="entry name" value="BLL0069 PROTEIN"/>
    <property type="match status" value="1"/>
</dbReference>
<sequence length="183" mass="21155">MKYKEIKNKTPYEILEMLELKEAPFNPFDIARKLNIKVLTTLDFDKLDTEGQISVNDEGEPVIWINPIKSETRQRFTLAHELGHLANDILPSIDNPIIDRYETLYRTNTYGGKETKANQFAAQLLMPLKQVEDFIGECREKKSNLSAKEAIEMIAAKFEVSKQAVFHRLKNLGLIAFDYKFPF</sequence>
<protein>
    <recommendedName>
        <fullName evidence="1">IrrE N-terminal-like domain-containing protein</fullName>
    </recommendedName>
</protein>
<dbReference type="Pfam" id="PF06114">
    <property type="entry name" value="Peptidase_M78"/>
    <property type="match status" value="1"/>
</dbReference>
<dbReference type="AlphaFoldDB" id="A0A2W6MX64"/>
<dbReference type="InterPro" id="IPR010359">
    <property type="entry name" value="IrrE_HExxH"/>
</dbReference>
<name>A0A2W6MX64_9HELI</name>
<comment type="caution">
    <text evidence="2">The sequence shown here is derived from an EMBL/GenBank/DDBJ whole genome shotgun (WGS) entry which is preliminary data.</text>
</comment>
<gene>
    <name evidence="2" type="ORF">B6S12_07320</name>
</gene>
<evidence type="ECO:0000313" key="3">
    <source>
        <dbReference type="Proteomes" id="UP000249746"/>
    </source>
</evidence>
<evidence type="ECO:0000259" key="1">
    <source>
        <dbReference type="Pfam" id="PF06114"/>
    </source>
</evidence>
<dbReference type="InterPro" id="IPR052345">
    <property type="entry name" value="Rad_response_metalloprotease"/>
</dbReference>
<reference evidence="2 3" key="1">
    <citation type="submission" date="2017-03" db="EMBL/GenBank/DDBJ databases">
        <title>Genomic and clinical evidence uncovers the enterohepatic species Helicobacter valdiviensis as a potential human intestinal pathogen.</title>
        <authorList>
            <person name="Fresia P."/>
            <person name="Jara R."/>
            <person name="Sierra R."/>
            <person name="Ferres I."/>
            <person name="Greif G."/>
            <person name="Iraola G."/>
            <person name="Collado L."/>
        </authorList>
    </citation>
    <scope>NUCLEOTIDE SEQUENCE [LARGE SCALE GENOMIC DNA]</scope>
    <source>
        <strain evidence="2 3">WBE14</strain>
    </source>
</reference>
<dbReference type="Proteomes" id="UP000249746">
    <property type="component" value="Unassembled WGS sequence"/>
</dbReference>
<proteinExistence type="predicted"/>
<organism evidence="2 3">
    <name type="scientific">Helicobacter valdiviensis</name>
    <dbReference type="NCBI Taxonomy" id="1458358"/>
    <lineage>
        <taxon>Bacteria</taxon>
        <taxon>Pseudomonadati</taxon>
        <taxon>Campylobacterota</taxon>
        <taxon>Epsilonproteobacteria</taxon>
        <taxon>Campylobacterales</taxon>
        <taxon>Helicobacteraceae</taxon>
        <taxon>Helicobacter</taxon>
    </lineage>
</organism>
<dbReference type="Gene3D" id="1.10.10.2910">
    <property type="match status" value="1"/>
</dbReference>
<keyword evidence="3" id="KW-1185">Reference proteome</keyword>
<dbReference type="EMBL" id="NBIU01000021">
    <property type="protein sequence ID" value="PZT47808.1"/>
    <property type="molecule type" value="Genomic_DNA"/>
</dbReference>
<feature type="domain" description="IrrE N-terminal-like" evidence="1">
    <location>
        <begin position="42"/>
        <end position="170"/>
    </location>
</feature>
<dbReference type="RefSeq" id="WP_111230153.1">
    <property type="nucleotide sequence ID" value="NZ_NBIU01000021.1"/>
</dbReference>
<evidence type="ECO:0000313" key="2">
    <source>
        <dbReference type="EMBL" id="PZT47808.1"/>
    </source>
</evidence>
<dbReference type="OrthoDB" id="9794834at2"/>